<dbReference type="InterPro" id="IPR013658">
    <property type="entry name" value="SGL"/>
</dbReference>
<protein>
    <submittedName>
        <fullName evidence="5">SMP-30/gluconolactonase/LRE family protein</fullName>
    </submittedName>
</protein>
<sequence length="305" mass="33726">MSEMPVDYEIIDKRFKSFVLPNSPLRVLAEGLGWLEGPVWFADLQCLLFSDIPNDRVMRWTATGGASVFRAPSRFENGHTRDREGRLVSCSHQDRCIRRTELDGRITILAESYRGRRLNSPNDVVVAADGAIWFSDPPYGINSDYEGGKQRAELPPTLYRLDPLTAELAVVADDFDGPNGLCFSPDGTRLYVAETGEQFADQPTQHIRVFDVVDEGRRLANGRVFHTINPGNADGMRCDQDGNLWSSAADGVHCLSPGGDLLGKIKVPSLVSNLTFGGRNRSELFVCASHTLCAITVNRRGAQWP</sequence>
<evidence type="ECO:0000313" key="5">
    <source>
        <dbReference type="EMBL" id="MCW6506586.1"/>
    </source>
</evidence>
<dbReference type="PRINTS" id="PR01790">
    <property type="entry name" value="SMP30FAMILY"/>
</dbReference>
<keyword evidence="1" id="KW-0378">Hydrolase</keyword>
<name>A0AA42CI88_9HYPH</name>
<dbReference type="InterPro" id="IPR051262">
    <property type="entry name" value="SMP-30/CGR1_Lactonase"/>
</dbReference>
<dbReference type="GO" id="GO:0046872">
    <property type="term" value="F:metal ion binding"/>
    <property type="evidence" value="ECO:0007669"/>
    <property type="project" value="UniProtKB-KW"/>
</dbReference>
<dbReference type="GO" id="GO:0016787">
    <property type="term" value="F:hydrolase activity"/>
    <property type="evidence" value="ECO:0007669"/>
    <property type="project" value="UniProtKB-KW"/>
</dbReference>
<feature type="binding site" evidence="3">
    <location>
        <position position="234"/>
    </location>
    <ligand>
        <name>a divalent metal cation</name>
        <dbReference type="ChEBI" id="CHEBI:60240"/>
    </ligand>
</feature>
<feature type="binding site" evidence="3">
    <location>
        <position position="179"/>
    </location>
    <ligand>
        <name>a divalent metal cation</name>
        <dbReference type="ChEBI" id="CHEBI:60240"/>
    </ligand>
</feature>
<keyword evidence="6" id="KW-1185">Reference proteome</keyword>
<evidence type="ECO:0000256" key="3">
    <source>
        <dbReference type="PIRSR" id="PIRSR605511-2"/>
    </source>
</evidence>
<dbReference type="SUPFAM" id="SSF63829">
    <property type="entry name" value="Calcium-dependent phosphotriesterase"/>
    <property type="match status" value="1"/>
</dbReference>
<accession>A0AA42CI88</accession>
<feature type="binding site" evidence="3">
    <location>
        <position position="36"/>
    </location>
    <ligand>
        <name>a divalent metal cation</name>
        <dbReference type="ChEBI" id="CHEBI:60240"/>
    </ligand>
</feature>
<gene>
    <name evidence="5" type="ORF">M8523_00950</name>
</gene>
<keyword evidence="3" id="KW-0479">Metal-binding</keyword>
<dbReference type="EMBL" id="JAMOIM010000001">
    <property type="protein sequence ID" value="MCW6506586.1"/>
    <property type="molecule type" value="Genomic_DNA"/>
</dbReference>
<comment type="cofactor">
    <cofactor evidence="3">
        <name>Zn(2+)</name>
        <dbReference type="ChEBI" id="CHEBI:29105"/>
    </cofactor>
    <text evidence="3">Binds 1 divalent metal cation per subunit.</text>
</comment>
<dbReference type="AlphaFoldDB" id="A0AA42CI88"/>
<evidence type="ECO:0000313" key="6">
    <source>
        <dbReference type="Proteomes" id="UP001165667"/>
    </source>
</evidence>
<evidence type="ECO:0000256" key="2">
    <source>
        <dbReference type="PIRSR" id="PIRSR605511-1"/>
    </source>
</evidence>
<proteinExistence type="predicted"/>
<dbReference type="Proteomes" id="UP001165667">
    <property type="component" value="Unassembled WGS sequence"/>
</dbReference>
<feature type="domain" description="SMP-30/Gluconolactonase/LRE-like region" evidence="4">
    <location>
        <begin position="36"/>
        <end position="289"/>
    </location>
</feature>
<dbReference type="PANTHER" id="PTHR47572:SF4">
    <property type="entry name" value="LACTONASE DRP35"/>
    <property type="match status" value="1"/>
</dbReference>
<dbReference type="RefSeq" id="WP_282582944.1">
    <property type="nucleotide sequence ID" value="NZ_JAMOIM010000001.1"/>
</dbReference>
<dbReference type="PANTHER" id="PTHR47572">
    <property type="entry name" value="LIPOPROTEIN-RELATED"/>
    <property type="match status" value="1"/>
</dbReference>
<dbReference type="Gene3D" id="2.120.10.30">
    <property type="entry name" value="TolB, C-terminal domain"/>
    <property type="match status" value="1"/>
</dbReference>
<organism evidence="5 6">
    <name type="scientific">Lichenifustis flavocetrariae</name>
    <dbReference type="NCBI Taxonomy" id="2949735"/>
    <lineage>
        <taxon>Bacteria</taxon>
        <taxon>Pseudomonadati</taxon>
        <taxon>Pseudomonadota</taxon>
        <taxon>Alphaproteobacteria</taxon>
        <taxon>Hyphomicrobiales</taxon>
        <taxon>Lichenihabitantaceae</taxon>
        <taxon>Lichenifustis</taxon>
    </lineage>
</organism>
<dbReference type="InterPro" id="IPR005511">
    <property type="entry name" value="SMP-30"/>
</dbReference>
<evidence type="ECO:0000256" key="1">
    <source>
        <dbReference type="ARBA" id="ARBA00022801"/>
    </source>
</evidence>
<dbReference type="InterPro" id="IPR011042">
    <property type="entry name" value="6-blade_b-propeller_TolB-like"/>
</dbReference>
<comment type="caution">
    <text evidence="5">The sequence shown here is derived from an EMBL/GenBank/DDBJ whole genome shotgun (WGS) entry which is preliminary data.</text>
</comment>
<dbReference type="Pfam" id="PF08450">
    <property type="entry name" value="SGL"/>
    <property type="match status" value="1"/>
</dbReference>
<reference evidence="5" key="1">
    <citation type="submission" date="2022-05" db="EMBL/GenBank/DDBJ databases">
        <authorList>
            <person name="Pankratov T."/>
        </authorList>
    </citation>
    <scope>NUCLEOTIDE SEQUENCE</scope>
    <source>
        <strain evidence="5">BP6-180914</strain>
    </source>
</reference>
<evidence type="ECO:0000259" key="4">
    <source>
        <dbReference type="Pfam" id="PF08450"/>
    </source>
</evidence>
<feature type="active site" description="Proton donor/acceptor" evidence="2">
    <location>
        <position position="234"/>
    </location>
</feature>
<keyword evidence="3" id="KW-0862">Zinc</keyword>
<feature type="binding site" evidence="3">
    <location>
        <position position="122"/>
    </location>
    <ligand>
        <name>substrate</name>
    </ligand>
</feature>